<name>E6V3I4_VARPE</name>
<dbReference type="InterPro" id="IPR029044">
    <property type="entry name" value="Nucleotide-diphossugar_trans"/>
</dbReference>
<dbReference type="SUPFAM" id="SSF53448">
    <property type="entry name" value="Nucleotide-diphospho-sugar transferases"/>
    <property type="match status" value="1"/>
</dbReference>
<evidence type="ECO:0008006" key="3">
    <source>
        <dbReference type="Google" id="ProtNLM"/>
    </source>
</evidence>
<dbReference type="KEGG" id="vpe:Varpa_1553"/>
<evidence type="ECO:0000313" key="1">
    <source>
        <dbReference type="EMBL" id="ADU35764.1"/>
    </source>
</evidence>
<dbReference type="HOGENOM" id="CLU_446834_0_0_4"/>
<dbReference type="Proteomes" id="UP000008917">
    <property type="component" value="Chromosome"/>
</dbReference>
<dbReference type="eggNOG" id="COG0457">
    <property type="taxonomic scope" value="Bacteria"/>
</dbReference>
<dbReference type="OrthoDB" id="9811884at2"/>
<dbReference type="Gene3D" id="3.90.550.10">
    <property type="entry name" value="Spore Coat Polysaccharide Biosynthesis Protein SpsA, Chain A"/>
    <property type="match status" value="1"/>
</dbReference>
<evidence type="ECO:0000313" key="2">
    <source>
        <dbReference type="Proteomes" id="UP000008917"/>
    </source>
</evidence>
<proteinExistence type="predicted"/>
<reference evidence="2" key="1">
    <citation type="submission" date="2010-12" db="EMBL/GenBank/DDBJ databases">
        <title>Complete sequence of Variovorax paradoxus EPS.</title>
        <authorList>
            <consortium name="US DOE Joint Genome Institute"/>
            <person name="Lucas S."/>
            <person name="Copeland A."/>
            <person name="Lapidus A."/>
            <person name="Cheng J.-F."/>
            <person name="Goodwin L."/>
            <person name="Pitluck S."/>
            <person name="Teshima H."/>
            <person name="Detter J.C."/>
            <person name="Han C."/>
            <person name="Tapia R."/>
            <person name="Land M."/>
            <person name="Hauser L."/>
            <person name="Kyrpides N."/>
            <person name="Ivanova N."/>
            <person name="Ovchinnikova G."/>
            <person name="Orwin P."/>
            <person name="Han J.-I.G."/>
            <person name="Woyke T."/>
        </authorList>
    </citation>
    <scope>NUCLEOTIDE SEQUENCE [LARGE SCALE GENOMIC DNA]</scope>
    <source>
        <strain evidence="2">EPS</strain>
    </source>
</reference>
<gene>
    <name evidence="1" type="ordered locus">Varpa_1553</name>
</gene>
<dbReference type="STRING" id="595537.Varpa_1553"/>
<dbReference type="RefSeq" id="WP_013540005.1">
    <property type="nucleotide sequence ID" value="NC_014931.1"/>
</dbReference>
<dbReference type="EMBL" id="CP002417">
    <property type="protein sequence ID" value="ADU35764.1"/>
    <property type="molecule type" value="Genomic_DNA"/>
</dbReference>
<organism evidence="1 2">
    <name type="scientific">Variovorax paradoxus (strain EPS)</name>
    <dbReference type="NCBI Taxonomy" id="595537"/>
    <lineage>
        <taxon>Bacteria</taxon>
        <taxon>Pseudomonadati</taxon>
        <taxon>Pseudomonadota</taxon>
        <taxon>Betaproteobacteria</taxon>
        <taxon>Burkholderiales</taxon>
        <taxon>Comamonadaceae</taxon>
        <taxon>Variovorax</taxon>
    </lineage>
</organism>
<dbReference type="AlphaFoldDB" id="E6V3I4"/>
<reference evidence="1 2" key="2">
    <citation type="journal article" date="2013" name="Genome Announc.">
        <title>Genome of the Root-Associated Plant Growth-Promoting Bacterium Variovorax paradoxus Strain EPS.</title>
        <authorList>
            <person name="Han J.I."/>
            <person name="Spain J.C."/>
            <person name="Leadbetter J.R."/>
            <person name="Ovchinnikova G."/>
            <person name="Goodwin L.A."/>
            <person name="Han C.S."/>
            <person name="Woyke T."/>
            <person name="Davenport K.W."/>
            <person name="Orwin P.M."/>
        </authorList>
    </citation>
    <scope>NUCLEOTIDE SEQUENCE [LARGE SCALE GENOMIC DNA]</scope>
    <source>
        <strain evidence="1 2">EPS</strain>
    </source>
</reference>
<accession>E6V3I4</accession>
<protein>
    <recommendedName>
        <fullName evidence="3">Glycosyltransferase</fullName>
    </recommendedName>
</protein>
<sequence length="611" mass="67522">MKTVRIHLTSLGVEDVVGDIVQTFRIALERLGHEVTYQHSVVAPGMLNIVFFCWGLRWEDLAALQPNCIVVNFEHLTPGGQFFPEPYRDILQRAYVWEYSESNFQRMPQLGMLHADYTPLGYEDGAAPVLALDALLPEAQRDIDVLFFGLQSVRRVKVLDGLRALGLRVETTTQRHWSPEERDAYLLRSKVVLNIHNYDDSRIVEIPRLSIFFRHRKAIVCELYPDSEIDPSLRNAVVGAGYEGLVAATAALVADPARRAALEGRGLSLFSTRSQSSVLAPALERFLEWRDHTRCICALPHGQLAATARITVILALDGGALPAGLSPDLLAAYDHLKLDVIPVGSCADSESRCTAFNAGLRNARGDFVVFMHGAEALEPSRLAAQAAYLADRAEVEVVGYSSETWQTSLDHEIRAGMLASAPVSTHGRMFRRQFLLNRGVAFDPGFAGGADAHFVFQCVAAGARFSNVRVGAGTCDTVTPTAGRASPPSHDATESMHAGRWMLARVFPDLATDELDLLVLLYAPLWEPTAAFAKRLLGVMAKAARQDALGLHFSPAEVRRVLRNEALRLLRIYRDARLIDAQWLLHCQNDDAMVAFFLAPLRDAMAFLYQP</sequence>